<dbReference type="PANTHER" id="PTHR31087">
    <property type="match status" value="1"/>
</dbReference>
<dbReference type="Pfam" id="PF04525">
    <property type="entry name" value="LOR"/>
    <property type="match status" value="1"/>
</dbReference>
<dbReference type="InterPro" id="IPR038595">
    <property type="entry name" value="LOR_sf"/>
</dbReference>
<proteinExistence type="inferred from homology"/>
<dbReference type="OrthoDB" id="97518at2759"/>
<dbReference type="InterPro" id="IPR007612">
    <property type="entry name" value="LOR"/>
</dbReference>
<gene>
    <name evidence="2" type="ORF">IMSHALPRED_005413</name>
</gene>
<evidence type="ECO:0000256" key="1">
    <source>
        <dbReference type="ARBA" id="ARBA00005437"/>
    </source>
</evidence>
<dbReference type="Proteomes" id="UP000664534">
    <property type="component" value="Unassembled WGS sequence"/>
</dbReference>
<dbReference type="Gene3D" id="2.40.160.200">
    <property type="entry name" value="LURP1-related"/>
    <property type="match status" value="1"/>
</dbReference>
<dbReference type="PANTHER" id="PTHR31087:SF161">
    <property type="entry name" value="TUBBY C 2 FAMILY PROTEIN"/>
    <property type="match status" value="1"/>
</dbReference>
<comment type="caution">
    <text evidence="2">The sequence shown here is derived from an EMBL/GenBank/DDBJ whole genome shotgun (WGS) entry which is preliminary data.</text>
</comment>
<dbReference type="InterPro" id="IPR025659">
    <property type="entry name" value="Tubby-like_C"/>
</dbReference>
<dbReference type="AlphaFoldDB" id="A0A8H3EQ95"/>
<evidence type="ECO:0000313" key="3">
    <source>
        <dbReference type="Proteomes" id="UP000664534"/>
    </source>
</evidence>
<accession>A0A8H3EQ95</accession>
<reference evidence="2" key="1">
    <citation type="submission" date="2021-03" db="EMBL/GenBank/DDBJ databases">
        <authorList>
            <person name="Tagirdzhanova G."/>
        </authorList>
    </citation>
    <scope>NUCLEOTIDE SEQUENCE</scope>
</reference>
<name>A0A8H3EQ95_9LECA</name>
<organism evidence="2 3">
    <name type="scientific">Imshaugia aleurites</name>
    <dbReference type="NCBI Taxonomy" id="172621"/>
    <lineage>
        <taxon>Eukaryota</taxon>
        <taxon>Fungi</taxon>
        <taxon>Dikarya</taxon>
        <taxon>Ascomycota</taxon>
        <taxon>Pezizomycotina</taxon>
        <taxon>Lecanoromycetes</taxon>
        <taxon>OSLEUM clade</taxon>
        <taxon>Lecanoromycetidae</taxon>
        <taxon>Lecanorales</taxon>
        <taxon>Lecanorineae</taxon>
        <taxon>Parmeliaceae</taxon>
        <taxon>Imshaugia</taxon>
    </lineage>
</organism>
<protein>
    <submittedName>
        <fullName evidence="2">Uncharacterized protein</fullName>
    </submittedName>
</protein>
<dbReference type="EMBL" id="CAJPDT010000003">
    <property type="protein sequence ID" value="CAF9906996.1"/>
    <property type="molecule type" value="Genomic_DNA"/>
</dbReference>
<evidence type="ECO:0000313" key="2">
    <source>
        <dbReference type="EMBL" id="CAF9906996.1"/>
    </source>
</evidence>
<sequence length="193" mass="21430">MAPLTPFNPPLGPSLSQCHSEPVTLHMKEKAFSLTGDDFTVKTVNGAEICKCKGKMLSLSDKKVFTDVQGNEIFALKKKHLTIHKAYQAENPKGHELFVITKKFTILANESTVTFKNESDGKHVELDVRGTWYDRSASVTFGGEPVAHISRSIFNMREIFADKDTYFVTVAPMVDLTMIAALCVSLDEEDEGK</sequence>
<dbReference type="SUPFAM" id="SSF54518">
    <property type="entry name" value="Tubby C-terminal domain-like"/>
    <property type="match status" value="1"/>
</dbReference>
<comment type="similarity">
    <text evidence="1">Belongs to the LOR family.</text>
</comment>
<keyword evidence="3" id="KW-1185">Reference proteome</keyword>